<dbReference type="EMBL" id="CM046393">
    <property type="protein sequence ID" value="KAI8552003.1"/>
    <property type="molecule type" value="Genomic_DNA"/>
</dbReference>
<name>A0ACC0NF78_RHOML</name>
<evidence type="ECO:0000313" key="2">
    <source>
        <dbReference type="Proteomes" id="UP001062846"/>
    </source>
</evidence>
<organism evidence="1 2">
    <name type="scientific">Rhododendron molle</name>
    <name type="common">Chinese azalea</name>
    <name type="synonym">Azalea mollis</name>
    <dbReference type="NCBI Taxonomy" id="49168"/>
    <lineage>
        <taxon>Eukaryota</taxon>
        <taxon>Viridiplantae</taxon>
        <taxon>Streptophyta</taxon>
        <taxon>Embryophyta</taxon>
        <taxon>Tracheophyta</taxon>
        <taxon>Spermatophyta</taxon>
        <taxon>Magnoliopsida</taxon>
        <taxon>eudicotyledons</taxon>
        <taxon>Gunneridae</taxon>
        <taxon>Pentapetalae</taxon>
        <taxon>asterids</taxon>
        <taxon>Ericales</taxon>
        <taxon>Ericaceae</taxon>
        <taxon>Ericoideae</taxon>
        <taxon>Rhodoreae</taxon>
        <taxon>Rhododendron</taxon>
    </lineage>
</organism>
<protein>
    <submittedName>
        <fullName evidence="1">Uncharacterized protein</fullName>
    </submittedName>
</protein>
<reference evidence="1" key="1">
    <citation type="submission" date="2022-02" db="EMBL/GenBank/DDBJ databases">
        <title>Plant Genome Project.</title>
        <authorList>
            <person name="Zhang R.-G."/>
        </authorList>
    </citation>
    <scope>NUCLEOTIDE SEQUENCE</scope>
    <source>
        <strain evidence="1">AT1</strain>
    </source>
</reference>
<evidence type="ECO:0000313" key="1">
    <source>
        <dbReference type="EMBL" id="KAI8552003.1"/>
    </source>
</evidence>
<keyword evidence="2" id="KW-1185">Reference proteome</keyword>
<proteinExistence type="predicted"/>
<comment type="caution">
    <text evidence="1">The sequence shown here is derived from an EMBL/GenBank/DDBJ whole genome shotgun (WGS) entry which is preliminary data.</text>
</comment>
<sequence length="153" mass="17142">MKLHFYPRSHLSPPLNGPPSLRIRQPRRPGSLPPLRRRRHPRSLLRIFRHPPPTHAAACFAERKGLADQRRPSPAPRPATLAGGNPHGLREPLVGSEVGDLRRDQIGHQKRTVGSAQPHRRGASLEPKASAQDFHRVGLKPLPPYFELVLVDK</sequence>
<dbReference type="Proteomes" id="UP001062846">
    <property type="component" value="Chromosome 6"/>
</dbReference>
<accession>A0ACC0NF78</accession>
<gene>
    <name evidence="1" type="ORF">RHMOL_Rhmol06G0231300</name>
</gene>